<protein>
    <recommendedName>
        <fullName evidence="4">Twin-arginine translocation signal domain-containing protein</fullName>
    </recommendedName>
</protein>
<dbReference type="PROSITE" id="PS51318">
    <property type="entry name" value="TAT"/>
    <property type="match status" value="1"/>
</dbReference>
<gene>
    <name evidence="2" type="ORF">GCM10022212_14970</name>
</gene>
<reference evidence="3" key="1">
    <citation type="journal article" date="2019" name="Int. J. Syst. Evol. Microbiol.">
        <title>The Global Catalogue of Microorganisms (GCM) 10K type strain sequencing project: providing services to taxonomists for standard genome sequencing and annotation.</title>
        <authorList>
            <consortium name="The Broad Institute Genomics Platform"/>
            <consortium name="The Broad Institute Genome Sequencing Center for Infectious Disease"/>
            <person name="Wu L."/>
            <person name="Ma J."/>
        </authorList>
    </citation>
    <scope>NUCLEOTIDE SEQUENCE [LARGE SCALE GENOMIC DNA]</scope>
    <source>
        <strain evidence="3">JCM 16673</strain>
    </source>
</reference>
<keyword evidence="1" id="KW-0472">Membrane</keyword>
<dbReference type="EMBL" id="BAAAZE010000007">
    <property type="protein sequence ID" value="GAA4019655.1"/>
    <property type="molecule type" value="Genomic_DNA"/>
</dbReference>
<dbReference type="InterPro" id="IPR006311">
    <property type="entry name" value="TAT_signal"/>
</dbReference>
<keyword evidence="3" id="KW-1185">Reference proteome</keyword>
<evidence type="ECO:0000313" key="2">
    <source>
        <dbReference type="EMBL" id="GAA4019655.1"/>
    </source>
</evidence>
<name>A0ABP7T1G4_9BURK</name>
<sequence>MALKTSTTRRSFLKVGVIGAVTLASAGGIYRLMRPVSLPEKFTLDGEAALALSSIIAVVLQGAAPANRKTVTQATDRVLAAIAGLPLTTQKEIQDLFALLSFGVTRRLLTGVPAQWQDAKPNDVAAFLQSWRTHRLALLKSAYAALHDLILGSWYADETTWASIGYPGPIQVLR</sequence>
<dbReference type="Proteomes" id="UP001501353">
    <property type="component" value="Unassembled WGS sequence"/>
</dbReference>
<comment type="caution">
    <text evidence="2">The sequence shown here is derived from an EMBL/GenBank/DDBJ whole genome shotgun (WGS) entry which is preliminary data.</text>
</comment>
<proteinExistence type="predicted"/>
<keyword evidence="1" id="KW-0812">Transmembrane</keyword>
<keyword evidence="1" id="KW-1133">Transmembrane helix</keyword>
<evidence type="ECO:0008006" key="4">
    <source>
        <dbReference type="Google" id="ProtNLM"/>
    </source>
</evidence>
<accession>A0ABP7T1G4</accession>
<feature type="transmembrane region" description="Helical" evidence="1">
    <location>
        <begin position="12"/>
        <end position="33"/>
    </location>
</feature>
<feature type="transmembrane region" description="Helical" evidence="1">
    <location>
        <begin position="48"/>
        <end position="67"/>
    </location>
</feature>
<evidence type="ECO:0000313" key="3">
    <source>
        <dbReference type="Proteomes" id="UP001501353"/>
    </source>
</evidence>
<organism evidence="2 3">
    <name type="scientific">Actimicrobium antarcticum</name>
    <dbReference type="NCBI Taxonomy" id="1051899"/>
    <lineage>
        <taxon>Bacteria</taxon>
        <taxon>Pseudomonadati</taxon>
        <taxon>Pseudomonadota</taxon>
        <taxon>Betaproteobacteria</taxon>
        <taxon>Burkholderiales</taxon>
        <taxon>Oxalobacteraceae</taxon>
        <taxon>Actimicrobium</taxon>
    </lineage>
</organism>
<dbReference type="RefSeq" id="WP_344762650.1">
    <property type="nucleotide sequence ID" value="NZ_BAAAZE010000007.1"/>
</dbReference>
<evidence type="ECO:0000256" key="1">
    <source>
        <dbReference type="SAM" id="Phobius"/>
    </source>
</evidence>